<evidence type="ECO:0000313" key="4">
    <source>
        <dbReference type="Proteomes" id="UP001195724"/>
    </source>
</evidence>
<dbReference type="InterPro" id="IPR052893">
    <property type="entry name" value="TCS_response_regulator"/>
</dbReference>
<dbReference type="Gene3D" id="3.40.50.2300">
    <property type="match status" value="1"/>
</dbReference>
<feature type="domain" description="Response regulatory" evidence="2">
    <location>
        <begin position="20"/>
        <end position="143"/>
    </location>
</feature>
<protein>
    <submittedName>
        <fullName evidence="3">CheY-like chemotaxis protein</fullName>
    </submittedName>
</protein>
<dbReference type="Proteomes" id="UP001195724">
    <property type="component" value="Unassembled WGS sequence"/>
</dbReference>
<evidence type="ECO:0000256" key="1">
    <source>
        <dbReference type="PROSITE-ProRule" id="PRU00169"/>
    </source>
</evidence>
<gene>
    <name evidence="3" type="ORF">JOE68_006054</name>
</gene>
<dbReference type="Pfam" id="PF00072">
    <property type="entry name" value="Response_reg"/>
    <property type="match status" value="1"/>
</dbReference>
<keyword evidence="1" id="KW-0597">Phosphoprotein</keyword>
<dbReference type="PANTHER" id="PTHR44520">
    <property type="entry name" value="RESPONSE REGULATOR RCP1-RELATED"/>
    <property type="match status" value="1"/>
</dbReference>
<dbReference type="InterPro" id="IPR001789">
    <property type="entry name" value="Sig_transdc_resp-reg_receiver"/>
</dbReference>
<evidence type="ECO:0000313" key="3">
    <source>
        <dbReference type="EMBL" id="MBM7815189.1"/>
    </source>
</evidence>
<reference evidence="3 4" key="1">
    <citation type="submission" date="2021-01" db="EMBL/GenBank/DDBJ databases">
        <title>Sequencing the genomes of 1000 actinobacteria strains.</title>
        <authorList>
            <person name="Klenk H.-P."/>
        </authorList>
    </citation>
    <scope>NUCLEOTIDE SEQUENCE [LARGE SCALE GENOMIC DNA]</scope>
    <source>
        <strain evidence="3 4">DSM 44581</strain>
    </source>
</reference>
<dbReference type="SMART" id="SM00448">
    <property type="entry name" value="REC"/>
    <property type="match status" value="1"/>
</dbReference>
<dbReference type="PANTHER" id="PTHR44520:SF2">
    <property type="entry name" value="RESPONSE REGULATOR RCP1"/>
    <property type="match status" value="1"/>
</dbReference>
<accession>A0ABS2SHR6</accession>
<organism evidence="3 4">
    <name type="scientific">Saccharothrix algeriensis</name>
    <dbReference type="NCBI Taxonomy" id="173560"/>
    <lineage>
        <taxon>Bacteria</taxon>
        <taxon>Bacillati</taxon>
        <taxon>Actinomycetota</taxon>
        <taxon>Actinomycetes</taxon>
        <taxon>Pseudonocardiales</taxon>
        <taxon>Pseudonocardiaceae</taxon>
        <taxon>Saccharothrix</taxon>
    </lineage>
</organism>
<comment type="caution">
    <text evidence="3">The sequence shown here is derived from an EMBL/GenBank/DDBJ whole genome shotgun (WGS) entry which is preliminary data.</text>
</comment>
<dbReference type="EMBL" id="JAFBCL010000001">
    <property type="protein sequence ID" value="MBM7815189.1"/>
    <property type="molecule type" value="Genomic_DNA"/>
</dbReference>
<dbReference type="PROSITE" id="PS50110">
    <property type="entry name" value="RESPONSE_REGULATORY"/>
    <property type="match status" value="1"/>
</dbReference>
<feature type="modified residue" description="4-aspartylphosphate" evidence="1">
    <location>
        <position position="76"/>
    </location>
</feature>
<keyword evidence="4" id="KW-1185">Reference proteome</keyword>
<dbReference type="SUPFAM" id="SSF52172">
    <property type="entry name" value="CheY-like"/>
    <property type="match status" value="1"/>
</dbReference>
<dbReference type="CDD" id="cd17557">
    <property type="entry name" value="REC_Rcp-like"/>
    <property type="match status" value="1"/>
</dbReference>
<evidence type="ECO:0000259" key="2">
    <source>
        <dbReference type="PROSITE" id="PS50110"/>
    </source>
</evidence>
<sequence length="154" mass="15902">MSMSSSAGGSVPGAPSPALDVLLVEDDPGDALLVAEALSGSEIRLHTVRDGEEAMAFLLHAAPFADAPRPGLVLLDLNLPVVDGREVLARVKADEDLRSIPVVVLTSSAAEADVVAGYTGRANAYVAKPLAADAFQDAVRRIGGFFGTVARLPR</sequence>
<dbReference type="InterPro" id="IPR011006">
    <property type="entry name" value="CheY-like_superfamily"/>
</dbReference>
<proteinExistence type="predicted"/>
<name>A0ABS2SHR6_9PSEU</name>